<reference evidence="1" key="1">
    <citation type="submission" date="2016-03" db="EMBL/GenBank/DDBJ databases">
        <title>Mechanisms controlling the formation of the plant cell surface in tip-growing cells are functionally conserved among land plants.</title>
        <authorList>
            <person name="Honkanen S."/>
            <person name="Jones V.A."/>
            <person name="Morieri G."/>
            <person name="Champion C."/>
            <person name="Hetherington A.J."/>
            <person name="Kelly S."/>
            <person name="Saint-Marcoux D."/>
            <person name="Proust H."/>
            <person name="Prescott H."/>
            <person name="Dolan L."/>
        </authorList>
    </citation>
    <scope>NUCLEOTIDE SEQUENCE [LARGE SCALE GENOMIC DNA]</scope>
    <source>
        <tissue evidence="1">Whole gametophyte</tissue>
    </source>
</reference>
<accession>A0A176VDM8</accession>
<keyword evidence="2" id="KW-1185">Reference proteome</keyword>
<comment type="caution">
    <text evidence="1">The sequence shown here is derived from an EMBL/GenBank/DDBJ whole genome shotgun (WGS) entry which is preliminary data.</text>
</comment>
<organism evidence="1 2">
    <name type="scientific">Marchantia polymorpha subsp. ruderalis</name>
    <dbReference type="NCBI Taxonomy" id="1480154"/>
    <lineage>
        <taxon>Eukaryota</taxon>
        <taxon>Viridiplantae</taxon>
        <taxon>Streptophyta</taxon>
        <taxon>Embryophyta</taxon>
        <taxon>Marchantiophyta</taxon>
        <taxon>Marchantiopsida</taxon>
        <taxon>Marchantiidae</taxon>
        <taxon>Marchantiales</taxon>
        <taxon>Marchantiaceae</taxon>
        <taxon>Marchantia</taxon>
    </lineage>
</organism>
<dbReference type="EMBL" id="LVLJ01004132">
    <property type="protein sequence ID" value="OAE18095.1"/>
    <property type="molecule type" value="Genomic_DNA"/>
</dbReference>
<gene>
    <name evidence="1" type="ORF">AXG93_2899s1240</name>
</gene>
<proteinExistence type="predicted"/>
<dbReference type="Proteomes" id="UP000077202">
    <property type="component" value="Unassembled WGS sequence"/>
</dbReference>
<protein>
    <submittedName>
        <fullName evidence="1">Uncharacterized protein</fullName>
    </submittedName>
</protein>
<dbReference type="AlphaFoldDB" id="A0A176VDM8"/>
<evidence type="ECO:0000313" key="1">
    <source>
        <dbReference type="EMBL" id="OAE18095.1"/>
    </source>
</evidence>
<evidence type="ECO:0000313" key="2">
    <source>
        <dbReference type="Proteomes" id="UP000077202"/>
    </source>
</evidence>
<name>A0A176VDM8_MARPO</name>
<sequence length="66" mass="7732">MGQIIKRKNMDRYDKGVVKLQAIVHKHYKDNIRVVDGVKQPPVYVFYDEAEDFYDTIDDSKNLISA</sequence>